<reference evidence="1" key="1">
    <citation type="submission" date="2018-01" db="EMBL/GenBank/DDBJ databases">
        <title>An insight into the sialome of Amazonian anophelines.</title>
        <authorList>
            <person name="Ribeiro J.M."/>
            <person name="Scarpassa V."/>
            <person name="Calvo E."/>
        </authorList>
    </citation>
    <scope>NUCLEOTIDE SEQUENCE</scope>
</reference>
<name>A0A2M4DKK0_ANODA</name>
<dbReference type="EMBL" id="GGFL01013891">
    <property type="protein sequence ID" value="MBW78069.1"/>
    <property type="molecule type" value="Transcribed_RNA"/>
</dbReference>
<proteinExistence type="predicted"/>
<protein>
    <submittedName>
        <fullName evidence="1">Putative secreted protein</fullName>
    </submittedName>
</protein>
<sequence>MFFFFLHISNIWARTHHFFVKCITNRSHLVSQHGPGSWMFHSSHYLYGQPLRNVARTFVQTFSCSLDS</sequence>
<organism evidence="1">
    <name type="scientific">Anopheles darlingi</name>
    <name type="common">Mosquito</name>
    <dbReference type="NCBI Taxonomy" id="43151"/>
    <lineage>
        <taxon>Eukaryota</taxon>
        <taxon>Metazoa</taxon>
        <taxon>Ecdysozoa</taxon>
        <taxon>Arthropoda</taxon>
        <taxon>Hexapoda</taxon>
        <taxon>Insecta</taxon>
        <taxon>Pterygota</taxon>
        <taxon>Neoptera</taxon>
        <taxon>Endopterygota</taxon>
        <taxon>Diptera</taxon>
        <taxon>Nematocera</taxon>
        <taxon>Culicoidea</taxon>
        <taxon>Culicidae</taxon>
        <taxon>Anophelinae</taxon>
        <taxon>Anopheles</taxon>
    </lineage>
</organism>
<evidence type="ECO:0000313" key="1">
    <source>
        <dbReference type="EMBL" id="MBW78069.1"/>
    </source>
</evidence>
<accession>A0A2M4DKK0</accession>
<dbReference type="AlphaFoldDB" id="A0A2M4DKK0"/>